<evidence type="ECO:0000256" key="1">
    <source>
        <dbReference type="SAM" id="Phobius"/>
    </source>
</evidence>
<keyword evidence="1" id="KW-1133">Transmembrane helix</keyword>
<gene>
    <name evidence="2" type="ORF">EUX98_g7060</name>
</gene>
<evidence type="ECO:0000313" key="3">
    <source>
        <dbReference type="Proteomes" id="UP000308730"/>
    </source>
</evidence>
<dbReference type="AlphaFoldDB" id="A0A4S4MPG7"/>
<evidence type="ECO:0000313" key="2">
    <source>
        <dbReference type="EMBL" id="THH27128.1"/>
    </source>
</evidence>
<keyword evidence="1" id="KW-0812">Transmembrane</keyword>
<dbReference type="Proteomes" id="UP000308730">
    <property type="component" value="Unassembled WGS sequence"/>
</dbReference>
<protein>
    <submittedName>
        <fullName evidence="2">Uncharacterized protein</fullName>
    </submittedName>
</protein>
<sequence length="268" mass="30832">MLVDLSIPYEIRTQSDSEQLVRYALDTETLKKEAEEIMKAHGLRAVENIFWKVANSDPHAALSFDRLHAFHSGLWGYHFWSEMKAILEDMGREAQAQVEKQLDLMPRWRGLYHFGSALKVEFTDGSKYEDLSKQALVATLFCAVFAATALLCCIRSYLCVDMYASLEVHTEDTLAAGEREADLLSILLMEYAALCEVQGVLPLKDWNFPKSHSYKHIFEDIRAKGVTRNYNTKPNEKMHGIIKMIYKLLTNFREIAPQVQITIFMLQR</sequence>
<keyword evidence="3" id="KW-1185">Reference proteome</keyword>
<name>A0A4S4MPG7_9APHY</name>
<dbReference type="EMBL" id="SGPM01000277">
    <property type="protein sequence ID" value="THH27128.1"/>
    <property type="molecule type" value="Genomic_DNA"/>
</dbReference>
<reference evidence="2 3" key="1">
    <citation type="submission" date="2019-02" db="EMBL/GenBank/DDBJ databases">
        <title>Genome sequencing of the rare red list fungi Antrodiella citrinella (Flaviporus citrinellus).</title>
        <authorList>
            <person name="Buettner E."/>
            <person name="Kellner H."/>
        </authorList>
    </citation>
    <scope>NUCLEOTIDE SEQUENCE [LARGE SCALE GENOMIC DNA]</scope>
    <source>
        <strain evidence="2 3">DSM 108506</strain>
    </source>
</reference>
<accession>A0A4S4MPG7</accession>
<comment type="caution">
    <text evidence="2">The sequence shown here is derived from an EMBL/GenBank/DDBJ whole genome shotgun (WGS) entry which is preliminary data.</text>
</comment>
<keyword evidence="1" id="KW-0472">Membrane</keyword>
<proteinExistence type="predicted"/>
<feature type="transmembrane region" description="Helical" evidence="1">
    <location>
        <begin position="135"/>
        <end position="158"/>
    </location>
</feature>
<organism evidence="2 3">
    <name type="scientific">Antrodiella citrinella</name>
    <dbReference type="NCBI Taxonomy" id="2447956"/>
    <lineage>
        <taxon>Eukaryota</taxon>
        <taxon>Fungi</taxon>
        <taxon>Dikarya</taxon>
        <taxon>Basidiomycota</taxon>
        <taxon>Agaricomycotina</taxon>
        <taxon>Agaricomycetes</taxon>
        <taxon>Polyporales</taxon>
        <taxon>Steccherinaceae</taxon>
        <taxon>Antrodiella</taxon>
    </lineage>
</organism>
<dbReference type="OrthoDB" id="2795925at2759"/>